<comment type="caution">
    <text evidence="2">The sequence shown here is derived from an EMBL/GenBank/DDBJ whole genome shotgun (WGS) entry which is preliminary data.</text>
</comment>
<feature type="region of interest" description="Disordered" evidence="1">
    <location>
        <begin position="155"/>
        <end position="177"/>
    </location>
</feature>
<evidence type="ECO:0000313" key="2">
    <source>
        <dbReference type="EMBL" id="KAL2629737.1"/>
    </source>
</evidence>
<gene>
    <name evidence="2" type="ORF">R1flu_014423</name>
</gene>
<reference evidence="2 3" key="1">
    <citation type="submission" date="2024-09" db="EMBL/GenBank/DDBJ databases">
        <title>Chromosome-scale assembly of Riccia fluitans.</title>
        <authorList>
            <person name="Paukszto L."/>
            <person name="Sawicki J."/>
            <person name="Karawczyk K."/>
            <person name="Piernik-Szablinska J."/>
            <person name="Szczecinska M."/>
            <person name="Mazdziarz M."/>
        </authorList>
    </citation>
    <scope>NUCLEOTIDE SEQUENCE [LARGE SCALE GENOMIC DNA]</scope>
    <source>
        <strain evidence="2">Rf_01</strain>
        <tissue evidence="2">Aerial parts of the thallus</tissue>
    </source>
</reference>
<evidence type="ECO:0000313" key="3">
    <source>
        <dbReference type="Proteomes" id="UP001605036"/>
    </source>
</evidence>
<evidence type="ECO:0000256" key="1">
    <source>
        <dbReference type="SAM" id="MobiDB-lite"/>
    </source>
</evidence>
<organism evidence="2 3">
    <name type="scientific">Riccia fluitans</name>
    <dbReference type="NCBI Taxonomy" id="41844"/>
    <lineage>
        <taxon>Eukaryota</taxon>
        <taxon>Viridiplantae</taxon>
        <taxon>Streptophyta</taxon>
        <taxon>Embryophyta</taxon>
        <taxon>Marchantiophyta</taxon>
        <taxon>Marchantiopsida</taxon>
        <taxon>Marchantiidae</taxon>
        <taxon>Marchantiales</taxon>
        <taxon>Ricciaceae</taxon>
        <taxon>Riccia</taxon>
    </lineage>
</organism>
<keyword evidence="3" id="KW-1185">Reference proteome</keyword>
<dbReference type="Proteomes" id="UP001605036">
    <property type="component" value="Unassembled WGS sequence"/>
</dbReference>
<name>A0ABD1YJU7_9MARC</name>
<accession>A0ABD1YJU7</accession>
<proteinExistence type="predicted"/>
<feature type="region of interest" description="Disordered" evidence="1">
    <location>
        <begin position="36"/>
        <end position="63"/>
    </location>
</feature>
<protein>
    <submittedName>
        <fullName evidence="2">Uncharacterized protein</fullName>
    </submittedName>
</protein>
<dbReference type="EMBL" id="JBHFFA010000004">
    <property type="protein sequence ID" value="KAL2629737.1"/>
    <property type="molecule type" value="Genomic_DNA"/>
</dbReference>
<sequence length="177" mass="19278">MKGAVLINNGRKYPPARSLIRPAYCRISRPRRLEFPASPRTGVGGVHHSGVHQGKPTVSPLPPRSPSWLRPSIFVDHGQSTGSCGSACGWRYSPRGRGRRPSPTAIVVAYVVHGESKEQLGSFLLNRPDAGTLDLWAPTRIRESERLQRYVNAQEGECSAREKGTAATHYPGASADN</sequence>
<dbReference type="AlphaFoldDB" id="A0ABD1YJU7"/>